<gene>
    <name evidence="1" type="primary">Vigan.05G197500</name>
    <name evidence="1" type="ORF">VIGAN_05197500</name>
</gene>
<name>A0A0S3S6P3_PHAAN</name>
<evidence type="ECO:0000313" key="1">
    <source>
        <dbReference type="EMBL" id="BAT88469.1"/>
    </source>
</evidence>
<protein>
    <submittedName>
        <fullName evidence="1">Uncharacterized protein</fullName>
    </submittedName>
</protein>
<reference evidence="1 2" key="1">
    <citation type="journal article" date="2015" name="Sci. Rep.">
        <title>The power of single molecule real-time sequencing technology in the de novo assembly of a eukaryotic genome.</title>
        <authorList>
            <person name="Sakai H."/>
            <person name="Naito K."/>
            <person name="Ogiso-Tanaka E."/>
            <person name="Takahashi Y."/>
            <person name="Iseki K."/>
            <person name="Muto C."/>
            <person name="Satou K."/>
            <person name="Teruya K."/>
            <person name="Shiroma A."/>
            <person name="Shimoji M."/>
            <person name="Hirano T."/>
            <person name="Itoh T."/>
            <person name="Kaga A."/>
            <person name="Tomooka N."/>
        </authorList>
    </citation>
    <scope>NUCLEOTIDE SEQUENCE [LARGE SCALE GENOMIC DNA]</scope>
    <source>
        <strain evidence="2">cv. Shumari</strain>
    </source>
</reference>
<dbReference type="EMBL" id="AP015038">
    <property type="protein sequence ID" value="BAT88469.1"/>
    <property type="molecule type" value="Genomic_DNA"/>
</dbReference>
<evidence type="ECO:0000313" key="2">
    <source>
        <dbReference type="Proteomes" id="UP000291084"/>
    </source>
</evidence>
<keyword evidence="2" id="KW-1185">Reference proteome</keyword>
<proteinExistence type="predicted"/>
<organism evidence="1 2">
    <name type="scientific">Vigna angularis var. angularis</name>
    <dbReference type="NCBI Taxonomy" id="157739"/>
    <lineage>
        <taxon>Eukaryota</taxon>
        <taxon>Viridiplantae</taxon>
        <taxon>Streptophyta</taxon>
        <taxon>Embryophyta</taxon>
        <taxon>Tracheophyta</taxon>
        <taxon>Spermatophyta</taxon>
        <taxon>Magnoliopsida</taxon>
        <taxon>eudicotyledons</taxon>
        <taxon>Gunneridae</taxon>
        <taxon>Pentapetalae</taxon>
        <taxon>rosids</taxon>
        <taxon>fabids</taxon>
        <taxon>Fabales</taxon>
        <taxon>Fabaceae</taxon>
        <taxon>Papilionoideae</taxon>
        <taxon>50 kb inversion clade</taxon>
        <taxon>NPAAA clade</taxon>
        <taxon>indigoferoid/millettioid clade</taxon>
        <taxon>Phaseoleae</taxon>
        <taxon>Vigna</taxon>
    </lineage>
</organism>
<accession>A0A0S3S6P3</accession>
<dbReference type="AlphaFoldDB" id="A0A0S3S6P3"/>
<dbReference type="Proteomes" id="UP000291084">
    <property type="component" value="Chromosome 5"/>
</dbReference>
<sequence length="67" mass="7991">MEIGLRVGDGEWRLWRLIRWGIVEYYGKISWREHLWNIGSGMEEVGVGSLVKVKVEYRKWDGDGRWP</sequence>